<evidence type="ECO:0000256" key="1">
    <source>
        <dbReference type="SAM" id="MobiDB-lite"/>
    </source>
</evidence>
<feature type="signal peptide" evidence="2">
    <location>
        <begin position="1"/>
        <end position="19"/>
    </location>
</feature>
<keyword evidence="2" id="KW-0732">Signal</keyword>
<evidence type="ECO:0000256" key="2">
    <source>
        <dbReference type="SAM" id="SignalP"/>
    </source>
</evidence>
<protein>
    <recommendedName>
        <fullName evidence="5">Secreted protein</fullName>
    </recommendedName>
</protein>
<proteinExistence type="predicted"/>
<feature type="compositionally biased region" description="Low complexity" evidence="1">
    <location>
        <begin position="22"/>
        <end position="51"/>
    </location>
</feature>
<dbReference type="Proteomes" id="UP000319103">
    <property type="component" value="Unassembled WGS sequence"/>
</dbReference>
<dbReference type="OrthoDB" id="3873740at2"/>
<sequence>MRRPLLLLPLLLLPLTGCAGSSPKPAAAEPATPAPAATAPAAAGSATASPACQAPPDAVLPHTDGSLAETDHGTYCLAPGGRLTVFLTTAGPTDWSSVHSSAPAVLAAAQDPVTAPIGVTAGLFAGAAPGTAELTSQDGSGHSWRVTIVVR</sequence>
<comment type="caution">
    <text evidence="3">The sequence shown here is derived from an EMBL/GenBank/DDBJ whole genome shotgun (WGS) entry which is preliminary data.</text>
</comment>
<gene>
    <name evidence="3" type="ORF">E6W39_27730</name>
</gene>
<dbReference type="AlphaFoldDB" id="A0A540W8I9"/>
<reference evidence="3 4" key="1">
    <citation type="submission" date="2019-06" db="EMBL/GenBank/DDBJ databases">
        <title>Description of Kitasatospora acidophila sp. nov. isolated from pine grove soil, and reclassification of Streptomyces novaecaesareae to Kitasatospora novaeceasareae comb. nov.</title>
        <authorList>
            <person name="Kim M.J."/>
        </authorList>
    </citation>
    <scope>NUCLEOTIDE SEQUENCE [LARGE SCALE GENOMIC DNA]</scope>
    <source>
        <strain evidence="3 4">MMS16-CNU292</strain>
    </source>
</reference>
<feature type="region of interest" description="Disordered" evidence="1">
    <location>
        <begin position="22"/>
        <end position="65"/>
    </location>
</feature>
<dbReference type="RefSeq" id="WP_141635820.1">
    <property type="nucleotide sequence ID" value="NZ_VIGB01000003.1"/>
</dbReference>
<evidence type="ECO:0000313" key="3">
    <source>
        <dbReference type="EMBL" id="TQF05333.1"/>
    </source>
</evidence>
<accession>A0A540W8I9</accession>
<keyword evidence="4" id="KW-1185">Reference proteome</keyword>
<name>A0A540W8I9_9ACTN</name>
<evidence type="ECO:0000313" key="4">
    <source>
        <dbReference type="Proteomes" id="UP000319103"/>
    </source>
</evidence>
<organism evidence="3 4">
    <name type="scientific">Kitasatospora acidiphila</name>
    <dbReference type="NCBI Taxonomy" id="2567942"/>
    <lineage>
        <taxon>Bacteria</taxon>
        <taxon>Bacillati</taxon>
        <taxon>Actinomycetota</taxon>
        <taxon>Actinomycetes</taxon>
        <taxon>Kitasatosporales</taxon>
        <taxon>Streptomycetaceae</taxon>
        <taxon>Kitasatospora</taxon>
    </lineage>
</organism>
<feature type="chain" id="PRO_5039365703" description="Secreted protein" evidence="2">
    <location>
        <begin position="20"/>
        <end position="151"/>
    </location>
</feature>
<evidence type="ECO:0008006" key="5">
    <source>
        <dbReference type="Google" id="ProtNLM"/>
    </source>
</evidence>
<dbReference type="EMBL" id="VIGB01000003">
    <property type="protein sequence ID" value="TQF05333.1"/>
    <property type="molecule type" value="Genomic_DNA"/>
</dbReference>